<organism evidence="3 4">
    <name type="scientific">Dendrobium chrysotoxum</name>
    <name type="common">Orchid</name>
    <dbReference type="NCBI Taxonomy" id="161865"/>
    <lineage>
        <taxon>Eukaryota</taxon>
        <taxon>Viridiplantae</taxon>
        <taxon>Streptophyta</taxon>
        <taxon>Embryophyta</taxon>
        <taxon>Tracheophyta</taxon>
        <taxon>Spermatophyta</taxon>
        <taxon>Magnoliopsida</taxon>
        <taxon>Liliopsida</taxon>
        <taxon>Asparagales</taxon>
        <taxon>Orchidaceae</taxon>
        <taxon>Epidendroideae</taxon>
        <taxon>Malaxideae</taxon>
        <taxon>Dendrobiinae</taxon>
        <taxon>Dendrobium</taxon>
    </lineage>
</organism>
<feature type="transmembrane region" description="Helical" evidence="2">
    <location>
        <begin position="7"/>
        <end position="26"/>
    </location>
</feature>
<keyword evidence="2" id="KW-0472">Membrane</keyword>
<feature type="compositionally biased region" description="Basic residues" evidence="1">
    <location>
        <begin position="143"/>
        <end position="159"/>
    </location>
</feature>
<keyword evidence="2" id="KW-1133">Transmembrane helix</keyword>
<dbReference type="EMBL" id="JAGFBR010000741">
    <property type="protein sequence ID" value="KAH0437051.1"/>
    <property type="molecule type" value="Genomic_DNA"/>
</dbReference>
<feature type="compositionally biased region" description="Basic residues" evidence="1">
    <location>
        <begin position="89"/>
        <end position="131"/>
    </location>
</feature>
<keyword evidence="2" id="KW-0812">Transmembrane</keyword>
<evidence type="ECO:0000313" key="4">
    <source>
        <dbReference type="Proteomes" id="UP000775213"/>
    </source>
</evidence>
<feature type="region of interest" description="Disordered" evidence="1">
    <location>
        <begin position="89"/>
        <end position="179"/>
    </location>
</feature>
<evidence type="ECO:0000256" key="1">
    <source>
        <dbReference type="SAM" id="MobiDB-lite"/>
    </source>
</evidence>
<feature type="compositionally biased region" description="Low complexity" evidence="1">
    <location>
        <begin position="160"/>
        <end position="179"/>
    </location>
</feature>
<proteinExistence type="predicted"/>
<comment type="caution">
    <text evidence="3">The sequence shown here is derived from an EMBL/GenBank/DDBJ whole genome shotgun (WGS) entry which is preliminary data.</text>
</comment>
<dbReference type="Proteomes" id="UP000775213">
    <property type="component" value="Unassembled WGS sequence"/>
</dbReference>
<evidence type="ECO:0000313" key="3">
    <source>
        <dbReference type="EMBL" id="KAH0437051.1"/>
    </source>
</evidence>
<name>A0AAV7FLX0_DENCH</name>
<gene>
    <name evidence="3" type="ORF">IEQ34_026314</name>
</gene>
<evidence type="ECO:0000256" key="2">
    <source>
        <dbReference type="SAM" id="Phobius"/>
    </source>
</evidence>
<keyword evidence="4" id="KW-1185">Reference proteome</keyword>
<protein>
    <submittedName>
        <fullName evidence="3">Uncharacterized protein</fullName>
    </submittedName>
</protein>
<reference evidence="3 4" key="1">
    <citation type="journal article" date="2021" name="Hortic Res">
        <title>Chromosome-scale assembly of the Dendrobium chrysotoxum genome enhances the understanding of orchid evolution.</title>
        <authorList>
            <person name="Zhang Y."/>
            <person name="Zhang G.Q."/>
            <person name="Zhang D."/>
            <person name="Liu X.D."/>
            <person name="Xu X.Y."/>
            <person name="Sun W.H."/>
            <person name="Yu X."/>
            <person name="Zhu X."/>
            <person name="Wang Z.W."/>
            <person name="Zhao X."/>
            <person name="Zhong W.Y."/>
            <person name="Chen H."/>
            <person name="Yin W.L."/>
            <person name="Huang T."/>
            <person name="Niu S.C."/>
            <person name="Liu Z.J."/>
        </authorList>
    </citation>
    <scope>NUCLEOTIDE SEQUENCE [LARGE SCALE GENOMIC DNA]</scope>
    <source>
        <strain evidence="3">Lindl</strain>
    </source>
</reference>
<accession>A0AAV7FLX0</accession>
<dbReference type="AlphaFoldDB" id="A0AAV7FLX0"/>
<sequence length="179" mass="20087">MGKGIAGNLYLSIYLHLSFFLTDHVFHYPYLPHLPLGCARLLAALPKERGREASEDVLCRNIVLRGYWCTNISFYFVAPLLLSPIARRARSPPRRSPPIRRRSRSPVRRPARSRSRSVSPRRGRAPLRRGRSSSVSRSPSPRKGARKVTRSRSPRRPARGRTVSNSPSSSSASPKGPKP</sequence>
<feature type="compositionally biased region" description="Low complexity" evidence="1">
    <location>
        <begin position="132"/>
        <end position="142"/>
    </location>
</feature>
<feature type="transmembrane region" description="Helical" evidence="2">
    <location>
        <begin position="65"/>
        <end position="86"/>
    </location>
</feature>